<dbReference type="RefSeq" id="WP_264138091.1">
    <property type="nucleotide sequence ID" value="NZ_JAOYOD010000001.1"/>
</dbReference>
<gene>
    <name evidence="4" type="ORF">N7U62_11375</name>
</gene>
<keyword evidence="5" id="KW-1185">Reference proteome</keyword>
<comment type="caution">
    <text evidence="4">The sequence shown here is derived from an EMBL/GenBank/DDBJ whole genome shotgun (WGS) entry which is preliminary data.</text>
</comment>
<proteinExistence type="predicted"/>
<dbReference type="SUPFAM" id="SSF48498">
    <property type="entry name" value="Tetracyclin repressor-like, C-terminal domain"/>
    <property type="match status" value="1"/>
</dbReference>
<feature type="domain" description="HTH tetR-type" evidence="3">
    <location>
        <begin position="3"/>
        <end position="63"/>
    </location>
</feature>
<organism evidence="4 5">
    <name type="scientific">Reichenbachiella ulvae</name>
    <dbReference type="NCBI Taxonomy" id="2980104"/>
    <lineage>
        <taxon>Bacteria</taxon>
        <taxon>Pseudomonadati</taxon>
        <taxon>Bacteroidota</taxon>
        <taxon>Cytophagia</taxon>
        <taxon>Cytophagales</taxon>
        <taxon>Reichenbachiellaceae</taxon>
        <taxon>Reichenbachiella</taxon>
    </lineage>
</organism>
<protein>
    <submittedName>
        <fullName evidence="4">TetR/AcrR family transcriptional regulator</fullName>
    </submittedName>
</protein>
<dbReference type="EMBL" id="JAOYOD010000001">
    <property type="protein sequence ID" value="MCV9387267.1"/>
    <property type="molecule type" value="Genomic_DNA"/>
</dbReference>
<dbReference type="Pfam" id="PF22604">
    <property type="entry name" value="TetR_HI_0893_C"/>
    <property type="match status" value="1"/>
</dbReference>
<dbReference type="Gene3D" id="1.10.357.10">
    <property type="entry name" value="Tetracycline Repressor, domain 2"/>
    <property type="match status" value="1"/>
</dbReference>
<accession>A0ABT3CU96</accession>
<dbReference type="InterPro" id="IPR009057">
    <property type="entry name" value="Homeodomain-like_sf"/>
</dbReference>
<dbReference type="PRINTS" id="PR00455">
    <property type="entry name" value="HTHTETR"/>
</dbReference>
<dbReference type="InterPro" id="IPR050624">
    <property type="entry name" value="HTH-type_Tx_Regulator"/>
</dbReference>
<dbReference type="PROSITE" id="PS01081">
    <property type="entry name" value="HTH_TETR_1"/>
    <property type="match status" value="1"/>
</dbReference>
<evidence type="ECO:0000313" key="4">
    <source>
        <dbReference type="EMBL" id="MCV9387267.1"/>
    </source>
</evidence>
<evidence type="ECO:0000256" key="2">
    <source>
        <dbReference type="PROSITE-ProRule" id="PRU00335"/>
    </source>
</evidence>
<dbReference type="Pfam" id="PF00440">
    <property type="entry name" value="TetR_N"/>
    <property type="match status" value="1"/>
</dbReference>
<feature type="DNA-binding region" description="H-T-H motif" evidence="2">
    <location>
        <begin position="26"/>
        <end position="45"/>
    </location>
</feature>
<evidence type="ECO:0000259" key="3">
    <source>
        <dbReference type="PROSITE" id="PS50977"/>
    </source>
</evidence>
<sequence length="185" mass="21619">MQGDKKKAILKSALELINEQGFHGTSMSHLAKHANVAAGTIYHYFDSKEAMICAVHTHIVDRVLDQLALTDDPTLPYKERYYRIWFSMYEFHVDNPMFLRFYEQFVNSPYFFNNTSRMRISDFYHELLKEGIEKGHLAKQNPEILASLFIGGIISALKMTLYKKMKLSREDLTDIIDMHWKGMSK</sequence>
<dbReference type="InterPro" id="IPR036271">
    <property type="entry name" value="Tet_transcr_reg_TetR-rel_C_sf"/>
</dbReference>
<dbReference type="Proteomes" id="UP001300692">
    <property type="component" value="Unassembled WGS sequence"/>
</dbReference>
<dbReference type="SUPFAM" id="SSF46689">
    <property type="entry name" value="Homeodomain-like"/>
    <property type="match status" value="1"/>
</dbReference>
<evidence type="ECO:0000256" key="1">
    <source>
        <dbReference type="ARBA" id="ARBA00023125"/>
    </source>
</evidence>
<reference evidence="4 5" key="1">
    <citation type="submission" date="2022-10" db="EMBL/GenBank/DDBJ databases">
        <title>Comparative genomics and taxonomic characterization of three novel marine species of genus Reichenbachiella exhibiting antioxidant and polysaccharide degradation activities.</title>
        <authorList>
            <person name="Muhammad N."/>
            <person name="Lee Y.-J."/>
            <person name="Ko J."/>
            <person name="Kim S.-G."/>
        </authorList>
    </citation>
    <scope>NUCLEOTIDE SEQUENCE [LARGE SCALE GENOMIC DNA]</scope>
    <source>
        <strain evidence="4 5">ABR2-5</strain>
    </source>
</reference>
<dbReference type="InterPro" id="IPR023772">
    <property type="entry name" value="DNA-bd_HTH_TetR-type_CS"/>
</dbReference>
<dbReference type="InterPro" id="IPR054422">
    <property type="entry name" value="TetR-like_HI_0893_C"/>
</dbReference>
<evidence type="ECO:0000313" key="5">
    <source>
        <dbReference type="Proteomes" id="UP001300692"/>
    </source>
</evidence>
<dbReference type="InterPro" id="IPR001647">
    <property type="entry name" value="HTH_TetR"/>
</dbReference>
<dbReference type="PANTHER" id="PTHR43479">
    <property type="entry name" value="ACREF/ENVCD OPERON REPRESSOR-RELATED"/>
    <property type="match status" value="1"/>
</dbReference>
<dbReference type="PANTHER" id="PTHR43479:SF11">
    <property type="entry name" value="ACREF_ENVCD OPERON REPRESSOR-RELATED"/>
    <property type="match status" value="1"/>
</dbReference>
<name>A0ABT3CU96_9BACT</name>
<keyword evidence="1 2" id="KW-0238">DNA-binding</keyword>
<dbReference type="PROSITE" id="PS50977">
    <property type="entry name" value="HTH_TETR_2"/>
    <property type="match status" value="1"/>
</dbReference>